<accession>A0A7J3M3E9</accession>
<evidence type="ECO:0000256" key="2">
    <source>
        <dbReference type="ARBA" id="ARBA00001946"/>
    </source>
</evidence>
<dbReference type="GO" id="GO:0030145">
    <property type="term" value="F:manganese ion binding"/>
    <property type="evidence" value="ECO:0007669"/>
    <property type="project" value="UniProtKB-UniRule"/>
</dbReference>
<evidence type="ECO:0000256" key="9">
    <source>
        <dbReference type="ARBA" id="ARBA00022722"/>
    </source>
</evidence>
<evidence type="ECO:0000256" key="4">
    <source>
        <dbReference type="ARBA" id="ARBA00004496"/>
    </source>
</evidence>
<comment type="cofactor">
    <cofactor evidence="13 14">
        <name>Mn(2+)</name>
        <dbReference type="ChEBI" id="CHEBI:29035"/>
    </cofactor>
    <cofactor evidence="13 14">
        <name>Mg(2+)</name>
        <dbReference type="ChEBI" id="CHEBI:18420"/>
    </cofactor>
    <text evidence="13 14">Manganese or magnesium. Binds 1 divalent metal ion per monomer in the absence of substrate. May bind a second metal ion after substrate binding.</text>
</comment>
<dbReference type="InterPro" id="IPR023160">
    <property type="entry name" value="RNase_HII_hlx-loop-hlx_cap_dom"/>
</dbReference>
<dbReference type="GO" id="GO:0003723">
    <property type="term" value="F:RNA binding"/>
    <property type="evidence" value="ECO:0007669"/>
    <property type="project" value="UniProtKB-UniRule"/>
</dbReference>
<dbReference type="GO" id="GO:0004523">
    <property type="term" value="F:RNA-DNA hybrid ribonuclease activity"/>
    <property type="evidence" value="ECO:0007669"/>
    <property type="project" value="UniProtKB-UniRule"/>
</dbReference>
<reference evidence="17" key="1">
    <citation type="journal article" date="2020" name="mSystems">
        <title>Genome- and Community-Level Interaction Insights into Carbon Utilization and Element Cycling Functions of Hydrothermarchaeota in Hydrothermal Sediment.</title>
        <authorList>
            <person name="Zhou Z."/>
            <person name="Liu Y."/>
            <person name="Xu W."/>
            <person name="Pan J."/>
            <person name="Luo Z.H."/>
            <person name="Li M."/>
        </authorList>
    </citation>
    <scope>NUCLEOTIDE SEQUENCE [LARGE SCALE GENOMIC DNA]</scope>
    <source>
        <strain evidence="17">SpSt-587</strain>
    </source>
</reference>
<feature type="domain" description="RNase H type-2" evidence="16">
    <location>
        <begin position="1"/>
        <end position="200"/>
    </location>
</feature>
<evidence type="ECO:0000256" key="8">
    <source>
        <dbReference type="ARBA" id="ARBA00022490"/>
    </source>
</evidence>
<dbReference type="PANTHER" id="PTHR10954">
    <property type="entry name" value="RIBONUCLEASE H2 SUBUNIT A"/>
    <property type="match status" value="1"/>
</dbReference>
<evidence type="ECO:0000259" key="16">
    <source>
        <dbReference type="PROSITE" id="PS51975"/>
    </source>
</evidence>
<evidence type="ECO:0000256" key="14">
    <source>
        <dbReference type="PROSITE-ProRule" id="PRU01319"/>
    </source>
</evidence>
<dbReference type="Gene3D" id="3.30.420.10">
    <property type="entry name" value="Ribonuclease H-like superfamily/Ribonuclease H"/>
    <property type="match status" value="1"/>
</dbReference>
<comment type="catalytic activity">
    <reaction evidence="1 13 14 15">
        <text>Endonucleolytic cleavage to 5'-phosphomonoester.</text>
        <dbReference type="EC" id="3.1.26.4"/>
    </reaction>
</comment>
<keyword evidence="11 13" id="KW-0255">Endonuclease</keyword>
<evidence type="ECO:0000256" key="7">
    <source>
        <dbReference type="ARBA" id="ARBA00019179"/>
    </source>
</evidence>
<protein>
    <recommendedName>
        <fullName evidence="7 13">Ribonuclease HII</fullName>
        <shortName evidence="13">RNase HII</shortName>
        <ecNumber evidence="6 13">3.1.26.4</ecNumber>
    </recommendedName>
</protein>
<proteinExistence type="inferred from homology"/>
<dbReference type="Gene3D" id="1.10.10.460">
    <property type="entry name" value="Ribonuclease hii. Domain 2"/>
    <property type="match status" value="1"/>
</dbReference>
<feature type="binding site" evidence="13 14">
    <location>
        <position position="7"/>
    </location>
    <ligand>
        <name>a divalent metal cation</name>
        <dbReference type="ChEBI" id="CHEBI:60240"/>
    </ligand>
</feature>
<keyword evidence="9 13" id="KW-0540">Nuclease</keyword>
<evidence type="ECO:0000256" key="6">
    <source>
        <dbReference type="ARBA" id="ARBA00012180"/>
    </source>
</evidence>
<evidence type="ECO:0000256" key="5">
    <source>
        <dbReference type="ARBA" id="ARBA00007383"/>
    </source>
</evidence>
<dbReference type="PROSITE" id="PS51257">
    <property type="entry name" value="PROKAR_LIPOPROTEIN"/>
    <property type="match status" value="1"/>
</dbReference>
<dbReference type="InterPro" id="IPR012337">
    <property type="entry name" value="RNaseH-like_sf"/>
</dbReference>
<dbReference type="EMBL" id="DSYZ01000078">
    <property type="protein sequence ID" value="HGT82784.1"/>
    <property type="molecule type" value="Genomic_DNA"/>
</dbReference>
<evidence type="ECO:0000256" key="10">
    <source>
        <dbReference type="ARBA" id="ARBA00022723"/>
    </source>
</evidence>
<evidence type="ECO:0000313" key="17">
    <source>
        <dbReference type="EMBL" id="HGT82784.1"/>
    </source>
</evidence>
<comment type="cofactor">
    <cofactor evidence="2">
        <name>Mg(2+)</name>
        <dbReference type="ChEBI" id="CHEBI:18420"/>
    </cofactor>
</comment>
<dbReference type="GO" id="GO:0006298">
    <property type="term" value="P:mismatch repair"/>
    <property type="evidence" value="ECO:0007669"/>
    <property type="project" value="TreeGrafter"/>
</dbReference>
<dbReference type="NCBIfam" id="TIGR00729">
    <property type="entry name" value="ribonuclease HII"/>
    <property type="match status" value="1"/>
</dbReference>
<dbReference type="PANTHER" id="PTHR10954:SF23">
    <property type="entry name" value="RIBONUCLEASE"/>
    <property type="match status" value="1"/>
</dbReference>
<evidence type="ECO:0000256" key="1">
    <source>
        <dbReference type="ARBA" id="ARBA00000077"/>
    </source>
</evidence>
<keyword evidence="10 13" id="KW-0479">Metal-binding</keyword>
<evidence type="ECO:0000256" key="12">
    <source>
        <dbReference type="ARBA" id="ARBA00022801"/>
    </source>
</evidence>
<evidence type="ECO:0000256" key="3">
    <source>
        <dbReference type="ARBA" id="ARBA00004065"/>
    </source>
</evidence>
<gene>
    <name evidence="13" type="primary">rnhB</name>
    <name evidence="17" type="ORF">ENT52_03560</name>
</gene>
<evidence type="ECO:0000256" key="11">
    <source>
        <dbReference type="ARBA" id="ARBA00022759"/>
    </source>
</evidence>
<dbReference type="EC" id="3.1.26.4" evidence="6 13"/>
<dbReference type="InterPro" id="IPR024567">
    <property type="entry name" value="RNase_HII/HIII_dom"/>
</dbReference>
<dbReference type="HAMAP" id="MF_00052_A">
    <property type="entry name" value="RNase_HII_A"/>
    <property type="match status" value="1"/>
</dbReference>
<organism evidence="17">
    <name type="scientific">Archaeoglobus fulgidus</name>
    <dbReference type="NCBI Taxonomy" id="2234"/>
    <lineage>
        <taxon>Archaea</taxon>
        <taxon>Methanobacteriati</taxon>
        <taxon>Methanobacteriota</taxon>
        <taxon>Archaeoglobi</taxon>
        <taxon>Archaeoglobales</taxon>
        <taxon>Archaeoglobaceae</taxon>
        <taxon>Archaeoglobus</taxon>
    </lineage>
</organism>
<keyword evidence="13" id="KW-0464">Manganese</keyword>
<dbReference type="PROSITE" id="PS51975">
    <property type="entry name" value="RNASE_H_2"/>
    <property type="match status" value="1"/>
</dbReference>
<dbReference type="GO" id="GO:0043137">
    <property type="term" value="P:DNA replication, removal of RNA primer"/>
    <property type="evidence" value="ECO:0007669"/>
    <property type="project" value="TreeGrafter"/>
</dbReference>
<keyword evidence="12 13" id="KW-0378">Hydrolase</keyword>
<name>A0A7J3M3E9_ARCFL</name>
<dbReference type="InterPro" id="IPR001352">
    <property type="entry name" value="RNase_HII/HIII"/>
</dbReference>
<dbReference type="InterPro" id="IPR020787">
    <property type="entry name" value="RNase_HII_arc"/>
</dbReference>
<dbReference type="InterPro" id="IPR036397">
    <property type="entry name" value="RNaseH_sf"/>
</dbReference>
<keyword evidence="8 13" id="KW-0963">Cytoplasm</keyword>
<dbReference type="SUPFAM" id="SSF53098">
    <property type="entry name" value="Ribonuclease H-like"/>
    <property type="match status" value="1"/>
</dbReference>
<sequence length="205" mass="23136">MKAGIDEAGKGCVIGPLVVAGVACDCEEYLRSIGVRDSKRLSQKRREELAEKIRKVAKVEVISLSAEELNELMEIKNLNEILRDLYAEVIVRLAPSFVYVDSLDVNPERFSKYLKDRTGVEVLAEHKADEKYVLVSSASIIAKVKREEEIKKLKEEIGDFGSGYPSDPRTISFLKKQKSLLTCVRRKWGTLKKLGQTKLEDFVDT</sequence>
<comment type="function">
    <text evidence="3 13 15">Endonuclease that specifically degrades the RNA of RNA-DNA hybrids.</text>
</comment>
<dbReference type="GO" id="GO:0032299">
    <property type="term" value="C:ribonuclease H2 complex"/>
    <property type="evidence" value="ECO:0007669"/>
    <property type="project" value="TreeGrafter"/>
</dbReference>
<feature type="binding site" evidence="13 14">
    <location>
        <position position="6"/>
    </location>
    <ligand>
        <name>a divalent metal cation</name>
        <dbReference type="ChEBI" id="CHEBI:60240"/>
    </ligand>
</feature>
<dbReference type="GO" id="GO:0005737">
    <property type="term" value="C:cytoplasm"/>
    <property type="evidence" value="ECO:0007669"/>
    <property type="project" value="UniProtKB-SubCell"/>
</dbReference>
<dbReference type="Pfam" id="PF01351">
    <property type="entry name" value="RNase_HII"/>
    <property type="match status" value="1"/>
</dbReference>
<dbReference type="InterPro" id="IPR004649">
    <property type="entry name" value="RNase_H2_suA"/>
</dbReference>
<dbReference type="CDD" id="cd07180">
    <property type="entry name" value="RNase_HII_archaea_like"/>
    <property type="match status" value="1"/>
</dbReference>
<comment type="caution">
    <text evidence="17">The sequence shown here is derived from an EMBL/GenBank/DDBJ whole genome shotgun (WGS) entry which is preliminary data.</text>
</comment>
<comment type="subcellular location">
    <subcellularLocation>
        <location evidence="4 13">Cytoplasm</location>
    </subcellularLocation>
</comment>
<feature type="binding site" evidence="13 14">
    <location>
        <position position="101"/>
    </location>
    <ligand>
        <name>a divalent metal cation</name>
        <dbReference type="ChEBI" id="CHEBI:60240"/>
    </ligand>
</feature>
<evidence type="ECO:0000256" key="15">
    <source>
        <dbReference type="RuleBase" id="RU003515"/>
    </source>
</evidence>
<comment type="similarity">
    <text evidence="5 13 15">Belongs to the RNase HII family.</text>
</comment>
<evidence type="ECO:0000256" key="13">
    <source>
        <dbReference type="HAMAP-Rule" id="MF_00052"/>
    </source>
</evidence>
<dbReference type="AlphaFoldDB" id="A0A7J3M3E9"/>